<evidence type="ECO:0000313" key="1">
    <source>
        <dbReference type="EMBL" id="MFC3088275.1"/>
    </source>
</evidence>
<comment type="caution">
    <text evidence="1">The sequence shown here is derived from an EMBL/GenBank/DDBJ whole genome shotgun (WGS) entry which is preliminary data.</text>
</comment>
<accession>A0ABV7E1Q3</accession>
<reference evidence="2" key="1">
    <citation type="journal article" date="2019" name="Int. J. Syst. Evol. Microbiol.">
        <title>The Global Catalogue of Microorganisms (GCM) 10K type strain sequencing project: providing services to taxonomists for standard genome sequencing and annotation.</title>
        <authorList>
            <consortium name="The Broad Institute Genomics Platform"/>
            <consortium name="The Broad Institute Genome Sequencing Center for Infectious Disease"/>
            <person name="Wu L."/>
            <person name="Ma J."/>
        </authorList>
    </citation>
    <scope>NUCLEOTIDE SEQUENCE [LARGE SCALE GENOMIC DNA]</scope>
    <source>
        <strain evidence="2">KCTC 62102</strain>
    </source>
</reference>
<dbReference type="EMBL" id="JBHRSM010000051">
    <property type="protein sequence ID" value="MFC3088275.1"/>
    <property type="molecule type" value="Genomic_DNA"/>
</dbReference>
<dbReference type="RefSeq" id="WP_197646531.1">
    <property type="nucleotide sequence ID" value="NZ_JAEACP010000018.1"/>
</dbReference>
<keyword evidence="2" id="KW-1185">Reference proteome</keyword>
<sequence length="174" mass="19474">MTATIIEGMLSEGFLYRLGVYAQTCAHIEKVLWHVVLLGQGIDVSDEPDFQRAMRIRKVNRDLLSEAKDAAGKIKPNIGKILVGIVSEIESELYVRHMAVHGAWHTHPPGESHTCEYFRDVGPKGAPDWRAYTDAITDQEIDGAISKVDDLLRRALDVWQELKASKSAGTTYER</sequence>
<name>A0ABV7E1Q3_9RHOB</name>
<dbReference type="Proteomes" id="UP001595445">
    <property type="component" value="Unassembled WGS sequence"/>
</dbReference>
<proteinExistence type="predicted"/>
<protein>
    <submittedName>
        <fullName evidence="1">Uncharacterized protein</fullName>
    </submittedName>
</protein>
<organism evidence="1 2">
    <name type="scientific">Tabrizicola soli</name>
    <dbReference type="NCBI Taxonomy" id="2185115"/>
    <lineage>
        <taxon>Bacteria</taxon>
        <taxon>Pseudomonadati</taxon>
        <taxon>Pseudomonadota</taxon>
        <taxon>Alphaproteobacteria</taxon>
        <taxon>Rhodobacterales</taxon>
        <taxon>Paracoccaceae</taxon>
        <taxon>Tabrizicola</taxon>
    </lineage>
</organism>
<gene>
    <name evidence="1" type="ORF">ACFOD6_19725</name>
</gene>
<evidence type="ECO:0000313" key="2">
    <source>
        <dbReference type="Proteomes" id="UP001595445"/>
    </source>
</evidence>